<sequence>MAYINNTASNRVLRAAFDKYWTRQRVSDGHVVYTSTANNATVTLIVSGTRNQKLTFKKGQRIFVVSGTFHFPPHERVFL</sequence>
<accession>A0A9X7W0B5</accession>
<dbReference type="AlphaFoldDB" id="A0A9X7W0B5"/>
<evidence type="ECO:0000313" key="2">
    <source>
        <dbReference type="Proteomes" id="UP000663505"/>
    </source>
</evidence>
<organism evidence="1 2">
    <name type="scientific">Alicyclobacillus mengziensis</name>
    <dbReference type="NCBI Taxonomy" id="2931921"/>
    <lineage>
        <taxon>Bacteria</taxon>
        <taxon>Bacillati</taxon>
        <taxon>Bacillota</taxon>
        <taxon>Bacilli</taxon>
        <taxon>Bacillales</taxon>
        <taxon>Alicyclobacillaceae</taxon>
        <taxon>Alicyclobacillus</taxon>
    </lineage>
</organism>
<dbReference type="KEGG" id="afx:JZ786_03530"/>
<reference evidence="1 2" key="1">
    <citation type="submission" date="2021-02" db="EMBL/GenBank/DDBJ databases">
        <title>Alicyclobacillus curvatus sp. nov. and Alicyclobacillus mengziensis sp. nov., two acidophilic bacteria isolated from acid mine drainage.</title>
        <authorList>
            <person name="Huang Y."/>
        </authorList>
    </citation>
    <scope>NUCLEOTIDE SEQUENCE [LARGE SCALE GENOMIC DNA]</scope>
    <source>
        <strain evidence="1 2">S30H14</strain>
    </source>
</reference>
<dbReference type="EMBL" id="CP071182">
    <property type="protein sequence ID" value="QSO48097.1"/>
    <property type="molecule type" value="Genomic_DNA"/>
</dbReference>
<proteinExistence type="predicted"/>
<protein>
    <submittedName>
        <fullName evidence="1">Uncharacterized protein</fullName>
    </submittedName>
</protein>
<evidence type="ECO:0000313" key="1">
    <source>
        <dbReference type="EMBL" id="QSO48097.1"/>
    </source>
</evidence>
<gene>
    <name evidence="1" type="ORF">JZ786_03530</name>
</gene>
<name>A0A9X7W0B5_9BACL</name>
<dbReference type="RefSeq" id="WP_206657432.1">
    <property type="nucleotide sequence ID" value="NZ_CP071182.1"/>
</dbReference>
<dbReference type="Proteomes" id="UP000663505">
    <property type="component" value="Chromosome"/>
</dbReference>
<keyword evidence="2" id="KW-1185">Reference proteome</keyword>